<dbReference type="KEGG" id="mcw:A8L33_09365"/>
<keyword evidence="3" id="KW-1185">Reference proteome</keyword>
<evidence type="ECO:0000256" key="1">
    <source>
        <dbReference type="SAM" id="SignalP"/>
    </source>
</evidence>
<organism evidence="2 3">
    <name type="scientific">Microbacterium aurantiacum</name>
    <dbReference type="NCBI Taxonomy" id="162393"/>
    <lineage>
        <taxon>Bacteria</taxon>
        <taxon>Bacillati</taxon>
        <taxon>Actinomycetota</taxon>
        <taxon>Actinomycetes</taxon>
        <taxon>Micrococcales</taxon>
        <taxon>Microbacteriaceae</taxon>
        <taxon>Microbacterium</taxon>
    </lineage>
</organism>
<keyword evidence="1" id="KW-0732">Signal</keyword>
<sequence>MRISRVLTASVVAVGLFSLAACAQQEPAPTPVIAPVTLDVGDLQGQTVDLVVGQVLNINTGDLAVDSYRGEVSDPAVAEFTAGREEGGTVFNPGVTALAEGSTTVVLENSDGGIQPVTFTVDVSG</sequence>
<gene>
    <name evidence="2" type="ORF">XI38_05460</name>
</gene>
<dbReference type="EMBL" id="LAVO01000005">
    <property type="protein sequence ID" value="KOS11308.1"/>
    <property type="molecule type" value="Genomic_DNA"/>
</dbReference>
<name>A0A0M8MH04_9MICO</name>
<comment type="caution">
    <text evidence="2">The sequence shown here is derived from an EMBL/GenBank/DDBJ whole genome shotgun (WGS) entry which is preliminary data.</text>
</comment>
<evidence type="ECO:0000313" key="3">
    <source>
        <dbReference type="Proteomes" id="UP000037737"/>
    </source>
</evidence>
<feature type="signal peptide" evidence="1">
    <location>
        <begin position="1"/>
        <end position="23"/>
    </location>
</feature>
<reference evidence="2" key="1">
    <citation type="submission" date="2015-04" db="EMBL/GenBank/DDBJ databases">
        <title>Complete genome sequence of Microbacterium chocolatum SIT 101, a bacterium enantioselectively hydrolyzing mesomeric diesters.</title>
        <authorList>
            <person name="Li X."/>
            <person name="Xu Y."/>
        </authorList>
    </citation>
    <scope>NUCLEOTIDE SEQUENCE [LARGE SCALE GENOMIC DNA]</scope>
    <source>
        <strain evidence="2">SIT 101</strain>
    </source>
</reference>
<dbReference type="PATRIC" id="fig|84292.3.peg.1123"/>
<evidence type="ECO:0000313" key="2">
    <source>
        <dbReference type="EMBL" id="KOS11308.1"/>
    </source>
</evidence>
<dbReference type="AlphaFoldDB" id="A0A0M8MH04"/>
<dbReference type="Proteomes" id="UP000037737">
    <property type="component" value="Unassembled WGS sequence"/>
</dbReference>
<accession>A0A0M8MH04</accession>
<dbReference type="PROSITE" id="PS51257">
    <property type="entry name" value="PROKAR_LIPOPROTEIN"/>
    <property type="match status" value="1"/>
</dbReference>
<evidence type="ECO:0008006" key="4">
    <source>
        <dbReference type="Google" id="ProtNLM"/>
    </source>
</evidence>
<feature type="chain" id="PRO_5005818379" description="Lipoprotein" evidence="1">
    <location>
        <begin position="24"/>
        <end position="125"/>
    </location>
</feature>
<dbReference type="OrthoDB" id="5114036at2"/>
<protein>
    <recommendedName>
        <fullName evidence="4">Lipoprotein</fullName>
    </recommendedName>
</protein>
<proteinExistence type="predicted"/>